<dbReference type="PANTHER" id="PTHR34227">
    <property type="entry name" value="CHAPERONE PROTEIN YCDY"/>
    <property type="match status" value="1"/>
</dbReference>
<dbReference type="InterPro" id="IPR020945">
    <property type="entry name" value="DMSO/NO3_reduct_chaperone"/>
</dbReference>
<dbReference type="Proteomes" id="UP000317663">
    <property type="component" value="Unassembled WGS sequence"/>
</dbReference>
<dbReference type="Pfam" id="PF02613">
    <property type="entry name" value="Nitrate_red_del"/>
    <property type="match status" value="1"/>
</dbReference>
<proteinExistence type="inferred from homology"/>
<dbReference type="RefSeq" id="WP_140470198.1">
    <property type="nucleotide sequence ID" value="NZ_RCZD01000001.1"/>
</dbReference>
<keyword evidence="1 2" id="KW-0143">Chaperone</keyword>
<dbReference type="InterPro" id="IPR036411">
    <property type="entry name" value="TorD-like_sf"/>
</dbReference>
<comment type="function">
    <text evidence="2">Required for biogenesis/assembly of DMSO reductase, but not for the interaction of the DmsA signal peptide with the Tat system. May be part of a chaperone cascade complex that facilitates a folding-maturation pathway for the substrate protein.</text>
</comment>
<dbReference type="PANTHER" id="PTHR34227:SF6">
    <property type="entry name" value="TAT PROOFREADING CHAPERONE DMSD"/>
    <property type="match status" value="1"/>
</dbReference>
<protein>
    <recommendedName>
        <fullName evidence="2">Tat proofreading chaperone DmsD</fullName>
    </recommendedName>
    <alternativeName>
        <fullName evidence="2">DMSO reductase maturation protein</fullName>
    </alternativeName>
    <alternativeName>
        <fullName evidence="2">Twin-arginine leader-binding protein DmsD</fullName>
    </alternativeName>
</protein>
<comment type="caution">
    <text evidence="3">The sequence shown here is derived from an EMBL/GenBank/DDBJ whole genome shotgun (WGS) entry which is preliminary data.</text>
</comment>
<dbReference type="Gene3D" id="1.10.3480.10">
    <property type="entry name" value="TorD-like"/>
    <property type="match status" value="1"/>
</dbReference>
<dbReference type="GO" id="GO:0005048">
    <property type="term" value="F:signal sequence binding"/>
    <property type="evidence" value="ECO:0007669"/>
    <property type="project" value="InterPro"/>
</dbReference>
<comment type="similarity">
    <text evidence="2">Belongs to the TorD/DmsD family. DmsD subfamily.</text>
</comment>
<dbReference type="SUPFAM" id="SSF89155">
    <property type="entry name" value="TorD-like"/>
    <property type="match status" value="1"/>
</dbReference>
<sequence>MSVEAIAATGKIVGSLLYFPPNSVQALPLIHWLQSNQWMQEWPYGEPGDLQPIATLLAQFTTHEEPDAEAFQRLFVGPYALPAPPWGSVYLDRESVLFGDSTLDLREWMRDHGIEPNRTQAEPEDHIGLMLMMSAWLAENSPALLNEFLAMHLFPWSFRYLTLLEEGAAHPLYQSLAQLTRITLTGWQQQCTHAVVEHELYR</sequence>
<accession>A0A502GV66</accession>
<evidence type="ECO:0000256" key="1">
    <source>
        <dbReference type="ARBA" id="ARBA00023186"/>
    </source>
</evidence>
<dbReference type="OrthoDB" id="3174863at2"/>
<dbReference type="EMBL" id="RCZD01000001">
    <property type="protein sequence ID" value="TPG65120.1"/>
    <property type="molecule type" value="Genomic_DNA"/>
</dbReference>
<evidence type="ECO:0000313" key="4">
    <source>
        <dbReference type="Proteomes" id="UP000317663"/>
    </source>
</evidence>
<dbReference type="HAMAP" id="MF_00940">
    <property type="entry name" value="DmsD_chaperone"/>
    <property type="match status" value="1"/>
</dbReference>
<dbReference type="PIRSF" id="PIRSF004690">
    <property type="entry name" value="DmsD"/>
    <property type="match status" value="1"/>
</dbReference>
<evidence type="ECO:0000313" key="3">
    <source>
        <dbReference type="EMBL" id="TPG65120.1"/>
    </source>
</evidence>
<dbReference type="InterPro" id="IPR028611">
    <property type="entry name" value="DmsD_chaperone"/>
</dbReference>
<reference evidence="3 4" key="1">
    <citation type="journal article" date="2019" name="Environ. Microbiol.">
        <title>Species interactions and distinct microbial communities in high Arctic permafrost affected cryosols are associated with the CH4 and CO2 gas fluxes.</title>
        <authorList>
            <person name="Altshuler I."/>
            <person name="Hamel J."/>
            <person name="Turney S."/>
            <person name="Magnuson E."/>
            <person name="Levesque R."/>
            <person name="Greer C."/>
            <person name="Whyte L.G."/>
        </authorList>
    </citation>
    <scope>NUCLEOTIDE SEQUENCE [LARGE SCALE GENOMIC DNA]</scope>
    <source>
        <strain evidence="3 4">E4</strain>
    </source>
</reference>
<dbReference type="InterPro" id="IPR050289">
    <property type="entry name" value="TorD/DmsD_chaperones"/>
</dbReference>
<dbReference type="AlphaFoldDB" id="A0A502GV66"/>
<keyword evidence="4" id="KW-1185">Reference proteome</keyword>
<dbReference type="InterPro" id="IPR026269">
    <property type="entry name" value="DmsD-type"/>
</dbReference>
<evidence type="ECO:0000256" key="2">
    <source>
        <dbReference type="HAMAP-Rule" id="MF_00940"/>
    </source>
</evidence>
<dbReference type="NCBIfam" id="NF008632">
    <property type="entry name" value="PRK11621.1"/>
    <property type="match status" value="1"/>
</dbReference>
<organism evidence="3 4">
    <name type="scientific">Ewingella americana</name>
    <dbReference type="NCBI Taxonomy" id="41202"/>
    <lineage>
        <taxon>Bacteria</taxon>
        <taxon>Pseudomonadati</taxon>
        <taxon>Pseudomonadota</taxon>
        <taxon>Gammaproteobacteria</taxon>
        <taxon>Enterobacterales</taxon>
        <taxon>Yersiniaceae</taxon>
        <taxon>Ewingella</taxon>
    </lineage>
</organism>
<name>A0A502GV66_9GAMM</name>
<gene>
    <name evidence="2 3" type="primary">dmsD</name>
    <name evidence="3" type="ORF">EAH77_02445</name>
</gene>